<dbReference type="SUPFAM" id="SSF75005">
    <property type="entry name" value="Arabinanase/levansucrase/invertase"/>
    <property type="match status" value="1"/>
</dbReference>
<proteinExistence type="inferred from homology"/>
<keyword evidence="4 7" id="KW-0326">Glycosidase</keyword>
<dbReference type="AlphaFoldDB" id="A0A4Y8LM68"/>
<comment type="similarity">
    <text evidence="1 7">Belongs to the glycosyl hydrolase 43 family.</text>
</comment>
<feature type="chain" id="PRO_5021270565" description="Alpha-N-arabinofuranosidase" evidence="8">
    <location>
        <begin position="20"/>
        <end position="460"/>
    </location>
</feature>
<dbReference type="PANTHER" id="PTHR43817">
    <property type="entry name" value="GLYCOSYL HYDROLASE"/>
    <property type="match status" value="1"/>
</dbReference>
<evidence type="ECO:0000256" key="8">
    <source>
        <dbReference type="SAM" id="SignalP"/>
    </source>
</evidence>
<feature type="active site" description="Proton acceptor" evidence="5">
    <location>
        <position position="48"/>
    </location>
</feature>
<accession>A0A4Y8LM68</accession>
<feature type="signal peptide" evidence="8">
    <location>
        <begin position="1"/>
        <end position="19"/>
    </location>
</feature>
<dbReference type="CDD" id="cd18820">
    <property type="entry name" value="GH43_LbAraf43-like"/>
    <property type="match status" value="1"/>
</dbReference>
<dbReference type="GO" id="GO:0005975">
    <property type="term" value="P:carbohydrate metabolic process"/>
    <property type="evidence" value="ECO:0007669"/>
    <property type="project" value="InterPro"/>
</dbReference>
<dbReference type="PANTHER" id="PTHR43817:SF1">
    <property type="entry name" value="HYDROLASE, FAMILY 43, PUTATIVE (AFU_ORTHOLOGUE AFUA_3G01660)-RELATED"/>
    <property type="match status" value="1"/>
</dbReference>
<evidence type="ECO:0000256" key="6">
    <source>
        <dbReference type="PIRSR" id="PIRSR606710-2"/>
    </source>
</evidence>
<evidence type="ECO:0000313" key="10">
    <source>
        <dbReference type="Proteomes" id="UP000297776"/>
    </source>
</evidence>
<evidence type="ECO:0008006" key="11">
    <source>
        <dbReference type="Google" id="ProtNLM"/>
    </source>
</evidence>
<dbReference type="InterPro" id="IPR023296">
    <property type="entry name" value="Glyco_hydro_beta-prop_sf"/>
</dbReference>
<organism evidence="9 10">
    <name type="scientific">Jeotgalibacillus salarius</name>
    <dbReference type="NCBI Taxonomy" id="546023"/>
    <lineage>
        <taxon>Bacteria</taxon>
        <taxon>Bacillati</taxon>
        <taxon>Bacillota</taxon>
        <taxon>Bacilli</taxon>
        <taxon>Bacillales</taxon>
        <taxon>Caryophanaceae</taxon>
        <taxon>Jeotgalibacillus</taxon>
    </lineage>
</organism>
<comment type="caution">
    <text evidence="9">The sequence shown here is derived from an EMBL/GenBank/DDBJ whole genome shotgun (WGS) entry which is preliminary data.</text>
</comment>
<evidence type="ECO:0000256" key="7">
    <source>
        <dbReference type="RuleBase" id="RU361187"/>
    </source>
</evidence>
<dbReference type="RefSeq" id="WP_134379116.1">
    <property type="nucleotide sequence ID" value="NZ_SORX01000001.1"/>
</dbReference>
<dbReference type="OrthoDB" id="177947at2"/>
<dbReference type="Gene3D" id="2.60.120.260">
    <property type="entry name" value="Galactose-binding domain-like"/>
    <property type="match status" value="1"/>
</dbReference>
<dbReference type="GO" id="GO:0004553">
    <property type="term" value="F:hydrolase activity, hydrolyzing O-glycosyl compounds"/>
    <property type="evidence" value="ECO:0007669"/>
    <property type="project" value="InterPro"/>
</dbReference>
<evidence type="ECO:0000256" key="1">
    <source>
        <dbReference type="ARBA" id="ARBA00009865"/>
    </source>
</evidence>
<sequence length="460" mass="51504">MKKSVLTGIVIFAAGIGLAACTPDESSDSVSTEYTKEFYNPILPDGADPWMTKHEDTYIYTHTTGSNITIWQSDSPTSMMNAESKVVWEPTPGTENSQNIWAPEIHFIDGKWYVYYAADGGGSQHRMYVLESENEDPFSEYTDVGQITDPTDKWGIDGTVIDQDGELFYVWSGWEGDENVSQHTYIAGMESPKELNTDRVELSRPEYDWEMEGGEPSINEGPQILYTEDYIHIVYSASGSWSDFYKLGILTAEKNADLLDPDSWTKQEDPVFQSGNNVFGPGHASFVESPDSSEQWIVYHAAKEQGSGWTRNVRMQPFEINEDGFPEFGEPVPVTEPLPLPAGDPVNITKYTPEDIETEGEMTDEGILAETDQSLTIQYDAPEAGEYYLYLYWRSNGAVTVNGSTDSGDTFTFFNNNQGLQDEPLAVSSYRLNLEEGENTVELSVTNGTFDLDHIEMKDH</sequence>
<protein>
    <recommendedName>
        <fullName evidence="11">Alpha-N-arabinofuranosidase</fullName>
    </recommendedName>
</protein>
<dbReference type="Proteomes" id="UP000297776">
    <property type="component" value="Unassembled WGS sequence"/>
</dbReference>
<evidence type="ECO:0000256" key="5">
    <source>
        <dbReference type="PIRSR" id="PIRSR606710-1"/>
    </source>
</evidence>
<reference evidence="9 10" key="1">
    <citation type="submission" date="2019-03" db="EMBL/GenBank/DDBJ databases">
        <authorList>
            <person name="Yang Y."/>
        </authorList>
    </citation>
    <scope>NUCLEOTIDE SEQUENCE [LARGE SCALE GENOMIC DNA]</scope>
    <source>
        <strain evidence="9 10">ASL-1</strain>
    </source>
</reference>
<dbReference type="InterPro" id="IPR006710">
    <property type="entry name" value="Glyco_hydro_43"/>
</dbReference>
<evidence type="ECO:0000313" key="9">
    <source>
        <dbReference type="EMBL" id="TFE04128.1"/>
    </source>
</evidence>
<evidence type="ECO:0000256" key="4">
    <source>
        <dbReference type="ARBA" id="ARBA00023295"/>
    </source>
</evidence>
<dbReference type="Pfam" id="PF04616">
    <property type="entry name" value="Glyco_hydro_43"/>
    <property type="match status" value="1"/>
</dbReference>
<evidence type="ECO:0000256" key="3">
    <source>
        <dbReference type="ARBA" id="ARBA00022801"/>
    </source>
</evidence>
<keyword evidence="2 8" id="KW-0732">Signal</keyword>
<dbReference type="PROSITE" id="PS51257">
    <property type="entry name" value="PROKAR_LIPOPROTEIN"/>
    <property type="match status" value="1"/>
</dbReference>
<keyword evidence="10" id="KW-1185">Reference proteome</keyword>
<dbReference type="Gene3D" id="2.115.10.20">
    <property type="entry name" value="Glycosyl hydrolase domain, family 43"/>
    <property type="match status" value="1"/>
</dbReference>
<gene>
    <name evidence="9" type="ORF">E2626_02035</name>
</gene>
<keyword evidence="3 7" id="KW-0378">Hydrolase</keyword>
<name>A0A4Y8LM68_9BACL</name>
<evidence type="ECO:0000256" key="2">
    <source>
        <dbReference type="ARBA" id="ARBA00022729"/>
    </source>
</evidence>
<dbReference type="EMBL" id="SORX01000001">
    <property type="protein sequence ID" value="TFE04128.1"/>
    <property type="molecule type" value="Genomic_DNA"/>
</dbReference>
<feature type="active site" description="Proton donor" evidence="5">
    <location>
        <position position="220"/>
    </location>
</feature>
<feature type="site" description="Important for catalytic activity, responsible for pKa modulation of the active site Glu and correct orientation of both the proton donor and substrate" evidence="6">
    <location>
        <position position="157"/>
    </location>
</feature>